<name>A0AA39XWL2_9PEZI</name>
<dbReference type="Proteomes" id="UP001174936">
    <property type="component" value="Unassembled WGS sequence"/>
</dbReference>
<dbReference type="EMBL" id="JAULSV010000006">
    <property type="protein sequence ID" value="KAK0640722.1"/>
    <property type="molecule type" value="Genomic_DNA"/>
</dbReference>
<comment type="caution">
    <text evidence="2">The sequence shown here is derived from an EMBL/GenBank/DDBJ whole genome shotgun (WGS) entry which is preliminary data.</text>
</comment>
<proteinExistence type="predicted"/>
<keyword evidence="1" id="KW-0175">Coiled coil</keyword>
<protein>
    <submittedName>
        <fullName evidence="2">Uncharacterized protein</fullName>
    </submittedName>
</protein>
<accession>A0AA39XWL2</accession>
<organism evidence="2 3">
    <name type="scientific">Cercophora newfieldiana</name>
    <dbReference type="NCBI Taxonomy" id="92897"/>
    <lineage>
        <taxon>Eukaryota</taxon>
        <taxon>Fungi</taxon>
        <taxon>Dikarya</taxon>
        <taxon>Ascomycota</taxon>
        <taxon>Pezizomycotina</taxon>
        <taxon>Sordariomycetes</taxon>
        <taxon>Sordariomycetidae</taxon>
        <taxon>Sordariales</taxon>
        <taxon>Lasiosphaeriaceae</taxon>
        <taxon>Cercophora</taxon>
    </lineage>
</organism>
<feature type="coiled-coil region" evidence="1">
    <location>
        <begin position="30"/>
        <end position="64"/>
    </location>
</feature>
<sequence length="451" mass="50246">MDIEARDHSGPWTPRKLRALTIQELEQLTQQQLRRTNQQLRQNFDDMQERQRKLERDMERARLGGPAAAFHPLRPTPHSAFPSMEQRATNPINTFGPGPQGLSSNAERQFMNMPIPRYPPPMPFLPAPVAPRLAPTHLPTVTVAPGMPPAPLLLPPSLVAPNLTPGVEPKHEPATSQTKAEDLSLLEDKLKSAISRLEADTPTATAAPIAPPAAPPILPPTPSRTKAEDLSLLQDKLKSAISQLQAEQAASWAPLIATRAARSEARRAESEYRVLTSSFPALQQVWETLSSVALIPSATGNNASEAEYRLEAEHDFIRRHSAKIEKWRAAWGKRMKTIYVSARAKIVAQHYPASERRSWLDKLDVIRGFREDSSNKTKSKLWLETVDMTPMTDEQRESLPQRVKYYPPAEGTTWGFDVLPKFDDVWEGGKRVCETVMSSVEGIVSIKAEGD</sequence>
<gene>
    <name evidence="2" type="ORF">B0T16DRAFT_418355</name>
</gene>
<reference evidence="2" key="1">
    <citation type="submission" date="2023-06" db="EMBL/GenBank/DDBJ databases">
        <title>Genome-scale phylogeny and comparative genomics of the fungal order Sordariales.</title>
        <authorList>
            <consortium name="Lawrence Berkeley National Laboratory"/>
            <person name="Hensen N."/>
            <person name="Bonometti L."/>
            <person name="Westerberg I."/>
            <person name="Brannstrom I.O."/>
            <person name="Guillou S."/>
            <person name="Cros-Aarteil S."/>
            <person name="Calhoun S."/>
            <person name="Haridas S."/>
            <person name="Kuo A."/>
            <person name="Mondo S."/>
            <person name="Pangilinan J."/>
            <person name="Riley R."/>
            <person name="Labutti K."/>
            <person name="Andreopoulos B."/>
            <person name="Lipzen A."/>
            <person name="Chen C."/>
            <person name="Yanf M."/>
            <person name="Daum C."/>
            <person name="Ng V."/>
            <person name="Clum A."/>
            <person name="Steindorff A."/>
            <person name="Ohm R."/>
            <person name="Martin F."/>
            <person name="Silar P."/>
            <person name="Natvig D."/>
            <person name="Lalanne C."/>
            <person name="Gautier V."/>
            <person name="Ament-Velasquez S.L."/>
            <person name="Kruys A."/>
            <person name="Hutchinson M.I."/>
            <person name="Powell A.J."/>
            <person name="Barry K."/>
            <person name="Miller A.N."/>
            <person name="Grigoriev I.V."/>
            <person name="Debuchy R."/>
            <person name="Gladieux P."/>
            <person name="Thoren M.H."/>
            <person name="Johannesson H."/>
        </authorList>
    </citation>
    <scope>NUCLEOTIDE SEQUENCE</scope>
    <source>
        <strain evidence="2">SMH2532-1</strain>
    </source>
</reference>
<evidence type="ECO:0000313" key="3">
    <source>
        <dbReference type="Proteomes" id="UP001174936"/>
    </source>
</evidence>
<evidence type="ECO:0000256" key="1">
    <source>
        <dbReference type="SAM" id="Coils"/>
    </source>
</evidence>
<evidence type="ECO:0000313" key="2">
    <source>
        <dbReference type="EMBL" id="KAK0640722.1"/>
    </source>
</evidence>
<keyword evidence="3" id="KW-1185">Reference proteome</keyword>
<dbReference type="AlphaFoldDB" id="A0AA39XWL2"/>